<name>A0A2S6MYW1_RHOGL</name>
<organism evidence="1 2">
    <name type="scientific">Rhodopila globiformis</name>
    <name type="common">Rhodopseudomonas globiformis</name>
    <dbReference type="NCBI Taxonomy" id="1071"/>
    <lineage>
        <taxon>Bacteria</taxon>
        <taxon>Pseudomonadati</taxon>
        <taxon>Pseudomonadota</taxon>
        <taxon>Alphaproteobacteria</taxon>
        <taxon>Acetobacterales</taxon>
        <taxon>Acetobacteraceae</taxon>
        <taxon>Rhodopila</taxon>
    </lineage>
</organism>
<gene>
    <name evidence="1" type="ORF">CCS01_26985</name>
</gene>
<dbReference type="Proteomes" id="UP000239724">
    <property type="component" value="Unassembled WGS sequence"/>
</dbReference>
<evidence type="ECO:0000313" key="1">
    <source>
        <dbReference type="EMBL" id="PPQ27564.1"/>
    </source>
</evidence>
<dbReference type="EMBL" id="NHRY01000257">
    <property type="protein sequence ID" value="PPQ27564.1"/>
    <property type="molecule type" value="Genomic_DNA"/>
</dbReference>
<proteinExistence type="predicted"/>
<evidence type="ECO:0000313" key="2">
    <source>
        <dbReference type="Proteomes" id="UP000239724"/>
    </source>
</evidence>
<dbReference type="AlphaFoldDB" id="A0A2S6MYW1"/>
<keyword evidence="2" id="KW-1185">Reference proteome</keyword>
<accession>A0A2S6MYW1</accession>
<reference evidence="1 2" key="1">
    <citation type="journal article" date="2018" name="Arch. Microbiol.">
        <title>New insights into the metabolic potential of the phototrophic purple bacterium Rhodopila globiformis DSM 161(T) from its draft genome sequence and evidence for a vanadium-dependent nitrogenase.</title>
        <authorList>
            <person name="Imhoff J.F."/>
            <person name="Rahn T."/>
            <person name="Kunzel S."/>
            <person name="Neulinger S.C."/>
        </authorList>
    </citation>
    <scope>NUCLEOTIDE SEQUENCE [LARGE SCALE GENOMIC DNA]</scope>
    <source>
        <strain evidence="1 2">DSM 161</strain>
    </source>
</reference>
<protein>
    <submittedName>
        <fullName evidence="1">Prevent-host-death protein</fullName>
    </submittedName>
</protein>
<sequence length="88" mass="9478">MAQSDAVPPPRVGVREFRENLTEFLRQARQGASFLITSHDQVVAELGPPPQSQLAPRQPGALRGRIRMAADFDTLPPDVLAAMEGDGG</sequence>
<dbReference type="RefSeq" id="WP_104521930.1">
    <property type="nucleotide sequence ID" value="NZ_NHRY01000257.1"/>
</dbReference>
<comment type="caution">
    <text evidence="1">The sequence shown here is derived from an EMBL/GenBank/DDBJ whole genome shotgun (WGS) entry which is preliminary data.</text>
</comment>
<dbReference type="OrthoDB" id="7473440at2"/>